<evidence type="ECO:0000256" key="1">
    <source>
        <dbReference type="ARBA" id="ARBA00009034"/>
    </source>
</evidence>
<proteinExistence type="inferred from homology"/>
<dbReference type="EnsemblMetazoa" id="XM_038218153.1">
    <property type="protein sequence ID" value="XP_038074081.1"/>
    <property type="gene ID" value="LOC119742120"/>
</dbReference>
<sequence length="133" mass="15292">MTPSSTRGTLRLPLPQARQATVLSLVLLACFVYVNANWFCSDVYSTMNSLCDGCYAGYDKRTNTISRTTDNEPFVERKTAVDFLKRGTARGSTRRGIVDECCHRPCSVNEMMLYCCEQKQREYYTFVGWLKRR</sequence>
<evidence type="ECO:0000313" key="3">
    <source>
        <dbReference type="EnsemblMetazoa" id="XP_038074081.1"/>
    </source>
</evidence>
<dbReference type="InterPro" id="IPR036438">
    <property type="entry name" value="Insulin-like_sf"/>
</dbReference>
<dbReference type="OrthoDB" id="6330326at2759"/>
<dbReference type="GO" id="GO:0005576">
    <property type="term" value="C:extracellular region"/>
    <property type="evidence" value="ECO:0007669"/>
    <property type="project" value="InterPro"/>
</dbReference>
<name>A0A914BDK7_PATMI</name>
<evidence type="ECO:0000259" key="2">
    <source>
        <dbReference type="Pfam" id="PF00049"/>
    </source>
</evidence>
<dbReference type="InterPro" id="IPR022353">
    <property type="entry name" value="Insulin_CS"/>
</dbReference>
<organism evidence="3 4">
    <name type="scientific">Patiria miniata</name>
    <name type="common">Bat star</name>
    <name type="synonym">Asterina miniata</name>
    <dbReference type="NCBI Taxonomy" id="46514"/>
    <lineage>
        <taxon>Eukaryota</taxon>
        <taxon>Metazoa</taxon>
        <taxon>Echinodermata</taxon>
        <taxon>Eleutherozoa</taxon>
        <taxon>Asterozoa</taxon>
        <taxon>Asteroidea</taxon>
        <taxon>Valvatacea</taxon>
        <taxon>Valvatida</taxon>
        <taxon>Asterinidae</taxon>
        <taxon>Patiria</taxon>
    </lineage>
</organism>
<reference evidence="3" key="1">
    <citation type="submission" date="2022-11" db="UniProtKB">
        <authorList>
            <consortium name="EnsemblMetazoa"/>
        </authorList>
    </citation>
    <scope>IDENTIFICATION</scope>
</reference>
<dbReference type="Proteomes" id="UP000887568">
    <property type="component" value="Unplaced"/>
</dbReference>
<dbReference type="GeneID" id="119742120"/>
<dbReference type="RefSeq" id="XP_038074081.1">
    <property type="nucleotide sequence ID" value="XM_038218153.1"/>
</dbReference>
<dbReference type="InterPro" id="IPR016179">
    <property type="entry name" value="Insulin-like"/>
</dbReference>
<protein>
    <recommendedName>
        <fullName evidence="2">Insulin-like domain-containing protein</fullName>
    </recommendedName>
</protein>
<accession>A0A914BDK7</accession>
<dbReference type="AlphaFoldDB" id="A0A914BDK7"/>
<dbReference type="OMA" id="CSDVYST"/>
<dbReference type="PROSITE" id="PS00262">
    <property type="entry name" value="INSULIN"/>
    <property type="match status" value="1"/>
</dbReference>
<dbReference type="SUPFAM" id="SSF56994">
    <property type="entry name" value="Insulin-like"/>
    <property type="match status" value="1"/>
</dbReference>
<evidence type="ECO:0000313" key="4">
    <source>
        <dbReference type="Proteomes" id="UP000887568"/>
    </source>
</evidence>
<feature type="domain" description="Insulin-like" evidence="2">
    <location>
        <begin position="47"/>
        <end position="115"/>
    </location>
</feature>
<dbReference type="Gene3D" id="1.10.100.10">
    <property type="entry name" value="Insulin-like"/>
    <property type="match status" value="1"/>
</dbReference>
<dbReference type="Pfam" id="PF00049">
    <property type="entry name" value="Insulin"/>
    <property type="match status" value="1"/>
</dbReference>
<dbReference type="PROSITE" id="PS51257">
    <property type="entry name" value="PROKAR_LIPOPROTEIN"/>
    <property type="match status" value="1"/>
</dbReference>
<keyword evidence="4" id="KW-1185">Reference proteome</keyword>
<dbReference type="GO" id="GO:0005179">
    <property type="term" value="F:hormone activity"/>
    <property type="evidence" value="ECO:0007669"/>
    <property type="project" value="InterPro"/>
</dbReference>
<comment type="similarity">
    <text evidence="1">Belongs to the insulin family.</text>
</comment>